<feature type="region of interest" description="Disordered" evidence="1">
    <location>
        <begin position="227"/>
        <end position="314"/>
    </location>
</feature>
<feature type="region of interest" description="Disordered" evidence="1">
    <location>
        <begin position="40"/>
        <end position="61"/>
    </location>
</feature>
<dbReference type="EMBL" id="JAAAIM010001007">
    <property type="protein sequence ID" value="KAG0282757.1"/>
    <property type="molecule type" value="Genomic_DNA"/>
</dbReference>
<reference evidence="2 3" key="1">
    <citation type="journal article" date="2020" name="Fungal Divers.">
        <title>Resolving the Mortierellaceae phylogeny through synthesis of multi-gene phylogenetics and phylogenomics.</title>
        <authorList>
            <person name="Vandepol N."/>
            <person name="Liber J."/>
            <person name="Desiro A."/>
            <person name="Na H."/>
            <person name="Kennedy M."/>
            <person name="Barry K."/>
            <person name="Grigoriev I.V."/>
            <person name="Miller A.N."/>
            <person name="O'Donnell K."/>
            <person name="Stajich J.E."/>
            <person name="Bonito G."/>
        </authorList>
    </citation>
    <scope>NUCLEOTIDE SEQUENCE [LARGE SCALE GENOMIC DNA]</scope>
    <source>
        <strain evidence="2 3">AD045</strain>
    </source>
</reference>
<sequence length="579" mass="64551">MPSTVFSTLKRRVAALFNPSSSSSSTSITNTTTITEQQAVDTAQTANKPNIPAGNPSPKRSKILKNLRLPWKKKSSNASPAQVFRQEVQDLVVAFQDSPQPVQVIHEPHYEHQHHLILSRRSSGISADTDRHSQWDAHSEFSIPSPRSPDFRYRMLYGPSIENIENMREAHQPNNDNEYDYHHRLLASEDEFVKELDKEMVGARPDFSSTASSTPSTPVSVVRCKTSRGTYDNSCPSPPTTPTSSRSILRCKTSRGTYDASGSSSPTTPTSTRSALSSSMPFRSSGVSQRFSSKVAPSSSRSRHASPKLSPSARLTSFSDVQGYQDPVMFIKEHIEHIQQIKSRLRILINSAPHFALGEPEQQPSLQQYPQNLKQQQAQQPSIVDHTVTSTSTQHCRKTVGEEPATSHQQRLRAKPSLIRRVDTEYDHGIRMQQRRRISAVDRTDCQSPTDLSHTVEPRSFSLHGWGLRWNYSAATAAGNLNLSSTTALTATAAAAVTRPSQHSNNNNFHSREPIERTRCLLEQVKERVASRMKLEAALWETEALLRQYETLVVQDWELKVGNFVNSTFTTAAANAAID</sequence>
<comment type="caution">
    <text evidence="2">The sequence shown here is derived from an EMBL/GenBank/DDBJ whole genome shotgun (WGS) entry which is preliminary data.</text>
</comment>
<accession>A0ABQ7JPJ4</accession>
<feature type="compositionally biased region" description="Low complexity" evidence="1">
    <location>
        <begin position="290"/>
        <end position="300"/>
    </location>
</feature>
<name>A0ABQ7JPJ4_9FUNG</name>
<dbReference type="Proteomes" id="UP001194696">
    <property type="component" value="Unassembled WGS sequence"/>
</dbReference>
<protein>
    <submittedName>
        <fullName evidence="2">Uncharacterized protein</fullName>
    </submittedName>
</protein>
<organism evidence="2 3">
    <name type="scientific">Linnemannia gamsii</name>
    <dbReference type="NCBI Taxonomy" id="64522"/>
    <lineage>
        <taxon>Eukaryota</taxon>
        <taxon>Fungi</taxon>
        <taxon>Fungi incertae sedis</taxon>
        <taxon>Mucoromycota</taxon>
        <taxon>Mortierellomycotina</taxon>
        <taxon>Mortierellomycetes</taxon>
        <taxon>Mortierellales</taxon>
        <taxon>Mortierellaceae</taxon>
        <taxon>Linnemannia</taxon>
    </lineage>
</organism>
<feature type="compositionally biased region" description="Low complexity" evidence="1">
    <location>
        <begin position="261"/>
        <end position="281"/>
    </location>
</feature>
<evidence type="ECO:0000313" key="2">
    <source>
        <dbReference type="EMBL" id="KAG0282757.1"/>
    </source>
</evidence>
<keyword evidence="3" id="KW-1185">Reference proteome</keyword>
<evidence type="ECO:0000256" key="1">
    <source>
        <dbReference type="SAM" id="MobiDB-lite"/>
    </source>
</evidence>
<evidence type="ECO:0000313" key="3">
    <source>
        <dbReference type="Proteomes" id="UP001194696"/>
    </source>
</evidence>
<gene>
    <name evidence="2" type="ORF">BGZ96_000144</name>
</gene>
<proteinExistence type="predicted"/>